<dbReference type="InterPro" id="IPR016177">
    <property type="entry name" value="DNA-bd_dom_sf"/>
</dbReference>
<dbReference type="InterPro" id="IPR001471">
    <property type="entry name" value="AP2/ERF_dom"/>
</dbReference>
<keyword evidence="4" id="KW-0804">Transcription</keyword>
<gene>
    <name evidence="8" type="ORF">KI387_009987</name>
</gene>
<dbReference type="FunFam" id="3.30.730.10:FF:000001">
    <property type="entry name" value="Ethylene-responsive transcription factor 2"/>
    <property type="match status" value="1"/>
</dbReference>
<dbReference type="PRINTS" id="PR00367">
    <property type="entry name" value="ETHRSPELEMNT"/>
</dbReference>
<evidence type="ECO:0000256" key="1">
    <source>
        <dbReference type="ARBA" id="ARBA00004123"/>
    </source>
</evidence>
<keyword evidence="3" id="KW-0238">DNA-binding</keyword>
<evidence type="ECO:0000256" key="5">
    <source>
        <dbReference type="ARBA" id="ARBA00023242"/>
    </source>
</evidence>
<evidence type="ECO:0000256" key="3">
    <source>
        <dbReference type="ARBA" id="ARBA00023125"/>
    </source>
</evidence>
<keyword evidence="9" id="KW-1185">Reference proteome</keyword>
<dbReference type="GO" id="GO:0003700">
    <property type="term" value="F:DNA-binding transcription factor activity"/>
    <property type="evidence" value="ECO:0007669"/>
    <property type="project" value="InterPro"/>
</dbReference>
<dbReference type="GO" id="GO:0009873">
    <property type="term" value="P:ethylene-activated signaling pathway"/>
    <property type="evidence" value="ECO:0007669"/>
    <property type="project" value="InterPro"/>
</dbReference>
<organism evidence="8 9">
    <name type="scientific">Taxus chinensis</name>
    <name type="common">Chinese yew</name>
    <name type="synonym">Taxus wallichiana var. chinensis</name>
    <dbReference type="NCBI Taxonomy" id="29808"/>
    <lineage>
        <taxon>Eukaryota</taxon>
        <taxon>Viridiplantae</taxon>
        <taxon>Streptophyta</taxon>
        <taxon>Embryophyta</taxon>
        <taxon>Tracheophyta</taxon>
        <taxon>Spermatophyta</taxon>
        <taxon>Pinopsida</taxon>
        <taxon>Pinidae</taxon>
        <taxon>Conifers II</taxon>
        <taxon>Cupressales</taxon>
        <taxon>Taxaceae</taxon>
        <taxon>Taxus</taxon>
    </lineage>
</organism>
<dbReference type="Proteomes" id="UP000824469">
    <property type="component" value="Unassembled WGS sequence"/>
</dbReference>
<proteinExistence type="predicted"/>
<dbReference type="GO" id="GO:0005634">
    <property type="term" value="C:nucleus"/>
    <property type="evidence" value="ECO:0007669"/>
    <property type="project" value="UniProtKB-SubCell"/>
</dbReference>
<accession>A0AA38KEB4</accession>
<dbReference type="PANTHER" id="PTHR31190">
    <property type="entry name" value="DNA-BINDING DOMAIN"/>
    <property type="match status" value="1"/>
</dbReference>
<name>A0AA38KEB4_TAXCH</name>
<keyword evidence="5" id="KW-0539">Nucleus</keyword>
<comment type="caution">
    <text evidence="8">The sequence shown here is derived from an EMBL/GenBank/DDBJ whole genome shotgun (WGS) entry which is preliminary data.</text>
</comment>
<feature type="region of interest" description="Disordered" evidence="6">
    <location>
        <begin position="172"/>
        <end position="193"/>
    </location>
</feature>
<evidence type="ECO:0000256" key="6">
    <source>
        <dbReference type="SAM" id="MobiDB-lite"/>
    </source>
</evidence>
<comment type="subcellular location">
    <subcellularLocation>
        <location evidence="1">Nucleus</location>
    </subcellularLocation>
</comment>
<evidence type="ECO:0000313" key="9">
    <source>
        <dbReference type="Proteomes" id="UP000824469"/>
    </source>
</evidence>
<sequence length="416" mass="46022">MCGGAIISEFIPTSRSRRVTAKDLWPDFDKFSDYINGGNKLPEGGFESKSLEGFDGVSDDDFVGFDDETCFEPRLSAKDLLPPSGGNGAVISALKPPEFEGLAAKSAGRKRKNLYRGIRQRPWGKWAAEIRDPRKGVRVWLGTFNTAEEAARAYDTAARKIRGKKAKVNFDDESLQSNKKPSGKDKVSRKKTKSFAPQTDFFQGFGKSSFNAPKNMDFEFNQGCINPKFDNLGCLDKVDMQPEPGGYCSSFTASQPMKSKNLMAVPENKPVAFQTSMKSNYQGGMHFDSDNSSISFDSSQVPWIPDSKTPEIESAPQKFTGCDESDFAVTDVSDGIPPPPPVEGKTPKNGEVKSELELAKDLQSLEPYTWYFQMPPYFEGSMNMDQSLQGMGMVEDNDNSLQLWSFDAVHVSDTAY</sequence>
<reference evidence="8 9" key="1">
    <citation type="journal article" date="2021" name="Nat. Plants">
        <title>The Taxus genome provides insights into paclitaxel biosynthesis.</title>
        <authorList>
            <person name="Xiong X."/>
            <person name="Gou J."/>
            <person name="Liao Q."/>
            <person name="Li Y."/>
            <person name="Zhou Q."/>
            <person name="Bi G."/>
            <person name="Li C."/>
            <person name="Du R."/>
            <person name="Wang X."/>
            <person name="Sun T."/>
            <person name="Guo L."/>
            <person name="Liang H."/>
            <person name="Lu P."/>
            <person name="Wu Y."/>
            <person name="Zhang Z."/>
            <person name="Ro D.K."/>
            <person name="Shang Y."/>
            <person name="Huang S."/>
            <person name="Yan J."/>
        </authorList>
    </citation>
    <scope>NUCLEOTIDE SEQUENCE [LARGE SCALE GENOMIC DNA]</scope>
    <source>
        <strain evidence="8">Ta-2019</strain>
    </source>
</reference>
<dbReference type="SMART" id="SM00380">
    <property type="entry name" value="AP2"/>
    <property type="match status" value="1"/>
</dbReference>
<feature type="region of interest" description="Disordered" evidence="6">
    <location>
        <begin position="332"/>
        <end position="351"/>
    </location>
</feature>
<dbReference type="Gene3D" id="3.30.730.10">
    <property type="entry name" value="AP2/ERF domain"/>
    <property type="match status" value="1"/>
</dbReference>
<dbReference type="OMA" id="FTGCDES"/>
<evidence type="ECO:0000256" key="4">
    <source>
        <dbReference type="ARBA" id="ARBA00023163"/>
    </source>
</evidence>
<evidence type="ECO:0000259" key="7">
    <source>
        <dbReference type="PROSITE" id="PS51032"/>
    </source>
</evidence>
<keyword evidence="2" id="KW-0805">Transcription regulation</keyword>
<dbReference type="SUPFAM" id="SSF54171">
    <property type="entry name" value="DNA-binding domain"/>
    <property type="match status" value="1"/>
</dbReference>
<dbReference type="PANTHER" id="PTHR31190:SF142">
    <property type="entry name" value="ETHYLENE-RESPONSIVE TRANSCRIPTION FACTOR RAP2-3"/>
    <property type="match status" value="1"/>
</dbReference>
<dbReference type="GO" id="GO:0003677">
    <property type="term" value="F:DNA binding"/>
    <property type="evidence" value="ECO:0007669"/>
    <property type="project" value="UniProtKB-KW"/>
</dbReference>
<dbReference type="PROSITE" id="PS51032">
    <property type="entry name" value="AP2_ERF"/>
    <property type="match status" value="1"/>
</dbReference>
<dbReference type="CDD" id="cd00018">
    <property type="entry name" value="AP2"/>
    <property type="match status" value="1"/>
</dbReference>
<feature type="domain" description="AP2/ERF" evidence="7">
    <location>
        <begin position="114"/>
        <end position="171"/>
    </location>
</feature>
<evidence type="ECO:0000313" key="8">
    <source>
        <dbReference type="EMBL" id="KAH9305583.1"/>
    </source>
</evidence>
<dbReference type="InterPro" id="IPR044808">
    <property type="entry name" value="ERF_plant"/>
</dbReference>
<evidence type="ECO:0000256" key="2">
    <source>
        <dbReference type="ARBA" id="ARBA00023015"/>
    </source>
</evidence>
<dbReference type="AlphaFoldDB" id="A0AA38KEB4"/>
<dbReference type="Pfam" id="PF00847">
    <property type="entry name" value="AP2"/>
    <property type="match status" value="1"/>
</dbReference>
<dbReference type="InterPro" id="IPR036955">
    <property type="entry name" value="AP2/ERF_dom_sf"/>
</dbReference>
<dbReference type="EMBL" id="JAHRHJ020000008">
    <property type="protein sequence ID" value="KAH9305583.1"/>
    <property type="molecule type" value="Genomic_DNA"/>
</dbReference>
<protein>
    <recommendedName>
        <fullName evidence="7">AP2/ERF domain-containing protein</fullName>
    </recommendedName>
</protein>